<name>A0A2T6ZTX8_TUBBO</name>
<evidence type="ECO:0000313" key="2">
    <source>
        <dbReference type="EMBL" id="PUU78947.1"/>
    </source>
</evidence>
<sequence length="169" mass="18445">MENGLMRASSSWSKSLSSQESRPKSGNADDFYRASRRAGFGPKQGWALSVILTKRTRTRLLPKPQLRSPLIVGLNGEGKIKSADQYSGPAACEYLHIVLEHKKYALRLPKNSVMARVGNANSAIGFPKFLALKFTLLYLASGLLKPKESCGLPVVGNWVARDIGSEGLK</sequence>
<evidence type="ECO:0000313" key="3">
    <source>
        <dbReference type="Proteomes" id="UP000244722"/>
    </source>
</evidence>
<protein>
    <submittedName>
        <fullName evidence="2">Uncharacterized protein</fullName>
    </submittedName>
</protein>
<evidence type="ECO:0000256" key="1">
    <source>
        <dbReference type="SAM" id="MobiDB-lite"/>
    </source>
</evidence>
<gene>
    <name evidence="2" type="ORF">B9Z19DRAFT_1064640</name>
</gene>
<reference evidence="2 3" key="1">
    <citation type="submission" date="2017-04" db="EMBL/GenBank/DDBJ databases">
        <title>Draft genome sequence of Tuber borchii Vittad., a whitish edible truffle.</title>
        <authorList>
            <consortium name="DOE Joint Genome Institute"/>
            <person name="Murat C."/>
            <person name="Kuo A."/>
            <person name="Barry K.W."/>
            <person name="Clum A."/>
            <person name="Dockter R.B."/>
            <person name="Fauchery L."/>
            <person name="Iotti M."/>
            <person name="Kohler A."/>
            <person name="Labutti K."/>
            <person name="Lindquist E.A."/>
            <person name="Lipzen A."/>
            <person name="Ohm R.A."/>
            <person name="Wang M."/>
            <person name="Grigoriev I.V."/>
            <person name="Zambonelli A."/>
            <person name="Martin F.M."/>
        </authorList>
    </citation>
    <scope>NUCLEOTIDE SEQUENCE [LARGE SCALE GENOMIC DNA]</scope>
    <source>
        <strain evidence="2 3">Tbo3840</strain>
    </source>
</reference>
<feature type="compositionally biased region" description="Low complexity" evidence="1">
    <location>
        <begin position="9"/>
        <end position="20"/>
    </location>
</feature>
<proteinExistence type="predicted"/>
<accession>A0A2T6ZTX8</accession>
<organism evidence="2 3">
    <name type="scientific">Tuber borchii</name>
    <name type="common">White truffle</name>
    <dbReference type="NCBI Taxonomy" id="42251"/>
    <lineage>
        <taxon>Eukaryota</taxon>
        <taxon>Fungi</taxon>
        <taxon>Dikarya</taxon>
        <taxon>Ascomycota</taxon>
        <taxon>Pezizomycotina</taxon>
        <taxon>Pezizomycetes</taxon>
        <taxon>Pezizales</taxon>
        <taxon>Tuberaceae</taxon>
        <taxon>Tuber</taxon>
    </lineage>
</organism>
<dbReference type="Proteomes" id="UP000244722">
    <property type="component" value="Unassembled WGS sequence"/>
</dbReference>
<dbReference type="AlphaFoldDB" id="A0A2T6ZTX8"/>
<comment type="caution">
    <text evidence="2">The sequence shown here is derived from an EMBL/GenBank/DDBJ whole genome shotgun (WGS) entry which is preliminary data.</text>
</comment>
<keyword evidence="3" id="KW-1185">Reference proteome</keyword>
<dbReference type="EMBL" id="NESQ01000103">
    <property type="protein sequence ID" value="PUU78947.1"/>
    <property type="molecule type" value="Genomic_DNA"/>
</dbReference>
<feature type="region of interest" description="Disordered" evidence="1">
    <location>
        <begin position="1"/>
        <end position="29"/>
    </location>
</feature>